<feature type="domain" description="Glutamyl/glutaminyl-tRNA synthetase class Ib catalytic" evidence="9">
    <location>
        <begin position="5"/>
        <end position="278"/>
    </location>
</feature>
<dbReference type="Pfam" id="PF00749">
    <property type="entry name" value="tRNA-synt_1c"/>
    <property type="match status" value="1"/>
</dbReference>
<keyword evidence="5 7" id="KW-0067">ATP-binding</keyword>
<dbReference type="PRINTS" id="PR00987">
    <property type="entry name" value="TRNASYNTHGLU"/>
</dbReference>
<comment type="cofactor">
    <cofactor evidence="7">
        <name>Zn(2+)</name>
        <dbReference type="ChEBI" id="CHEBI:29105"/>
    </cofactor>
    <text evidence="7">Binds 1 zinc ion per subunit.</text>
</comment>
<sequence>MTQHRGRFAPTPSGRMHLGNACTALLAWLSARSKNGTIALRLEDLDRPRCRPEYEQGLIEDLRWLGLDWDEGPDVGGQHAPYRQSEREPVYREAFERLLSKNLVYPCFCSRKDVLQSANAPHGLTSEGPAYPGRCRGLSSAERERLASIRRPSWRFALPDRPVSFRDEVHGFVAFEAGTGGDFIVRRSDGVYAYQLAVVVDDAEMGVTEVWRGSDLLDSTPRQLLLFEALELRPPAYAHAPLWLGPDGRRLSKRHGEEITLQRLRASGIAAERVVGWLAYRCGLIDRPEPAKPRELVERFIPSRVVREPIRLSQRALTALTEGVLTT</sequence>
<gene>
    <name evidence="7" type="primary">gluQ</name>
    <name evidence="10" type="ORF">BLM47_09655</name>
</gene>
<dbReference type="PANTHER" id="PTHR43311">
    <property type="entry name" value="GLUTAMATE--TRNA LIGASE"/>
    <property type="match status" value="1"/>
</dbReference>
<feature type="short sequence motif" description="'HIGH' region" evidence="7">
    <location>
        <begin position="10"/>
        <end position="20"/>
    </location>
</feature>
<evidence type="ECO:0000313" key="11">
    <source>
        <dbReference type="Proteomes" id="UP000243688"/>
    </source>
</evidence>
<dbReference type="PANTHER" id="PTHR43311:SF1">
    <property type="entry name" value="GLUTAMYL-Q TRNA(ASP) SYNTHETASE"/>
    <property type="match status" value="1"/>
</dbReference>
<proteinExistence type="inferred from homology"/>
<evidence type="ECO:0000256" key="4">
    <source>
        <dbReference type="ARBA" id="ARBA00022833"/>
    </source>
</evidence>
<reference evidence="10 11" key="1">
    <citation type="submission" date="2016-12" db="EMBL/GenBank/DDBJ databases">
        <title>Candidatus Reconcilibacillus cellulovorans genome.</title>
        <authorList>
            <person name="Kolinko S."/>
            <person name="Wu Y.-W."/>
            <person name="Tachea F."/>
            <person name="Denzel E."/>
            <person name="Hiras J."/>
            <person name="Baecker N."/>
            <person name="Chan L.J."/>
            <person name="Eichorst S.A."/>
            <person name="Frey D."/>
            <person name="Adams P.D."/>
            <person name="Pray T."/>
            <person name="Tanjore D."/>
            <person name="Petzold C.J."/>
            <person name="Gladden J.M."/>
            <person name="Simmons B.A."/>
            <person name="Singer S.W."/>
        </authorList>
    </citation>
    <scope>NUCLEOTIDE SEQUENCE [LARGE SCALE GENOMIC DNA]</scope>
    <source>
        <strain evidence="10">JTherm</strain>
    </source>
</reference>
<keyword evidence="3 7" id="KW-0547">Nucleotide-binding</keyword>
<feature type="binding site" evidence="7">
    <location>
        <begin position="7"/>
        <end position="11"/>
    </location>
    <ligand>
        <name>L-glutamate</name>
        <dbReference type="ChEBI" id="CHEBI:29985"/>
    </ligand>
</feature>
<keyword evidence="1 7" id="KW-0436">Ligase</keyword>
<evidence type="ECO:0000259" key="9">
    <source>
        <dbReference type="Pfam" id="PF00749"/>
    </source>
</evidence>
<feature type="binding site" evidence="7">
    <location>
        <position position="107"/>
    </location>
    <ligand>
        <name>Zn(2+)</name>
        <dbReference type="ChEBI" id="CHEBI:29105"/>
    </ligand>
</feature>
<keyword evidence="6 7" id="KW-0030">Aminoacyl-tRNA synthetase</keyword>
<feature type="binding site" evidence="7">
    <location>
        <position position="212"/>
    </location>
    <ligand>
        <name>L-glutamate</name>
        <dbReference type="ChEBI" id="CHEBI:29985"/>
    </ligand>
</feature>
<dbReference type="NCBIfam" id="TIGR03838">
    <property type="entry name" value="queuosine_YadB"/>
    <property type="match status" value="1"/>
</dbReference>
<dbReference type="InterPro" id="IPR020058">
    <property type="entry name" value="Glu/Gln-tRNA-synth_Ib_cat-dom"/>
</dbReference>
<name>A0A2A6DZ29_9BACL</name>
<comment type="similarity">
    <text evidence="7">Belongs to the class-I aminoacyl-tRNA synthetase family. GluQ subfamily.</text>
</comment>
<accession>A0A2A6DZ29</accession>
<keyword evidence="4 7" id="KW-0862">Zinc</keyword>
<protein>
    <recommendedName>
        <fullName evidence="7">Glutamyl-Q tRNA(Asp) synthetase</fullName>
        <shortName evidence="7">Glu-Q-RSs</shortName>
        <ecNumber evidence="7">6.1.1.-</ecNumber>
    </recommendedName>
</protein>
<dbReference type="GO" id="GO:0006424">
    <property type="term" value="P:glutamyl-tRNA aminoacylation"/>
    <property type="evidence" value="ECO:0007669"/>
    <property type="project" value="InterPro"/>
</dbReference>
<feature type="binding site" evidence="7">
    <location>
        <position position="135"/>
    </location>
    <ligand>
        <name>Zn(2+)</name>
        <dbReference type="ChEBI" id="CHEBI:29105"/>
    </ligand>
</feature>
<feature type="binding site" evidence="7">
    <location>
        <position position="253"/>
    </location>
    <ligand>
        <name>ATP</name>
        <dbReference type="ChEBI" id="CHEBI:30616"/>
    </ligand>
</feature>
<dbReference type="GO" id="GO:0008270">
    <property type="term" value="F:zinc ion binding"/>
    <property type="evidence" value="ECO:0007669"/>
    <property type="project" value="UniProtKB-UniRule"/>
</dbReference>
<dbReference type="AlphaFoldDB" id="A0A2A6DZ29"/>
<evidence type="ECO:0000256" key="2">
    <source>
        <dbReference type="ARBA" id="ARBA00022723"/>
    </source>
</evidence>
<feature type="binding site" evidence="7">
    <location>
        <position position="109"/>
    </location>
    <ligand>
        <name>Zn(2+)</name>
        <dbReference type="ChEBI" id="CHEBI:29105"/>
    </ligand>
</feature>
<evidence type="ECO:0000313" key="10">
    <source>
        <dbReference type="EMBL" id="PDO09985.1"/>
    </source>
</evidence>
<feature type="binding site" evidence="7">
    <location>
        <position position="194"/>
    </location>
    <ligand>
        <name>L-glutamate</name>
        <dbReference type="ChEBI" id="CHEBI:29985"/>
    </ligand>
</feature>
<dbReference type="InterPro" id="IPR000924">
    <property type="entry name" value="Glu/Gln-tRNA-synth"/>
</dbReference>
<dbReference type="NCBIfam" id="NF004314">
    <property type="entry name" value="PRK05710.1-3"/>
    <property type="match status" value="1"/>
</dbReference>
<dbReference type="GO" id="GO:0004818">
    <property type="term" value="F:glutamate-tRNA ligase activity"/>
    <property type="evidence" value="ECO:0007669"/>
    <property type="project" value="TreeGrafter"/>
</dbReference>
<feature type="binding site" evidence="7">
    <location>
        <position position="43"/>
    </location>
    <ligand>
        <name>L-glutamate</name>
        <dbReference type="ChEBI" id="CHEBI:29985"/>
    </ligand>
</feature>
<dbReference type="EC" id="6.1.1.-" evidence="7"/>
<comment type="function">
    <text evidence="7">Catalyzes the tRNA-independent activation of glutamate in presence of ATP and the subsequent transfer of glutamate onto a tRNA(Asp). Glutamate is transferred on the 2-amino-5-(4,5-dihydroxy-2-cyclopenten-1-yl) moiety of the queuosine in the wobble position of the QUC anticodon.</text>
</comment>
<keyword evidence="8" id="KW-0648">Protein biosynthesis</keyword>
<dbReference type="HAMAP" id="MF_01428">
    <property type="entry name" value="Glu_Q_tRNA_synth"/>
    <property type="match status" value="1"/>
</dbReference>
<evidence type="ECO:0000256" key="5">
    <source>
        <dbReference type="ARBA" id="ARBA00022840"/>
    </source>
</evidence>
<evidence type="ECO:0000256" key="7">
    <source>
        <dbReference type="HAMAP-Rule" id="MF_01428"/>
    </source>
</evidence>
<dbReference type="SUPFAM" id="SSF52374">
    <property type="entry name" value="Nucleotidylyl transferase"/>
    <property type="match status" value="1"/>
</dbReference>
<comment type="caution">
    <text evidence="10">The sequence shown here is derived from an EMBL/GenBank/DDBJ whole genome shotgun (WGS) entry which is preliminary data.</text>
</comment>
<organism evidence="10 11">
    <name type="scientific">Candidatus Reconcilbacillus cellulovorans</name>
    <dbReference type="NCBI Taxonomy" id="1906605"/>
    <lineage>
        <taxon>Bacteria</taxon>
        <taxon>Bacillati</taxon>
        <taxon>Bacillota</taxon>
        <taxon>Bacilli</taxon>
        <taxon>Bacillales</taxon>
        <taxon>Paenibacillaceae</taxon>
        <taxon>Candidatus Reconcilbacillus</taxon>
    </lineage>
</organism>
<dbReference type="EMBL" id="MOXJ01000022">
    <property type="protein sequence ID" value="PDO09985.1"/>
    <property type="molecule type" value="Genomic_DNA"/>
</dbReference>
<evidence type="ECO:0000256" key="1">
    <source>
        <dbReference type="ARBA" id="ARBA00022598"/>
    </source>
</evidence>
<keyword evidence="2 7" id="KW-0479">Metal-binding</keyword>
<dbReference type="InterPro" id="IPR049940">
    <property type="entry name" value="GluQ/Sye"/>
</dbReference>
<feature type="short sequence motif" description="'KMSKS' region" evidence="7">
    <location>
        <begin position="250"/>
        <end position="254"/>
    </location>
</feature>
<feature type="binding site" evidence="7">
    <location>
        <position position="131"/>
    </location>
    <ligand>
        <name>Zn(2+)</name>
        <dbReference type="ChEBI" id="CHEBI:29105"/>
    </ligand>
</feature>
<dbReference type="Proteomes" id="UP000243688">
    <property type="component" value="Unassembled WGS sequence"/>
</dbReference>
<evidence type="ECO:0000256" key="3">
    <source>
        <dbReference type="ARBA" id="ARBA00022741"/>
    </source>
</evidence>
<evidence type="ECO:0000256" key="6">
    <source>
        <dbReference type="ARBA" id="ARBA00023146"/>
    </source>
</evidence>
<dbReference type="InterPro" id="IPR022380">
    <property type="entry name" value="Glu-Q_tRNA(Asp)_Synthase"/>
</dbReference>
<dbReference type="GO" id="GO:0005524">
    <property type="term" value="F:ATP binding"/>
    <property type="evidence" value="ECO:0007669"/>
    <property type="project" value="UniProtKB-KW"/>
</dbReference>
<dbReference type="InterPro" id="IPR014729">
    <property type="entry name" value="Rossmann-like_a/b/a_fold"/>
</dbReference>
<dbReference type="InterPro" id="IPR001412">
    <property type="entry name" value="aa-tRNA-synth_I_CS"/>
</dbReference>
<dbReference type="NCBIfam" id="NF004315">
    <property type="entry name" value="PRK05710.1-4"/>
    <property type="match status" value="1"/>
</dbReference>
<evidence type="ECO:0000256" key="8">
    <source>
        <dbReference type="RuleBase" id="RU363037"/>
    </source>
</evidence>
<dbReference type="GO" id="GO:0006400">
    <property type="term" value="P:tRNA modification"/>
    <property type="evidence" value="ECO:0007669"/>
    <property type="project" value="InterPro"/>
</dbReference>
<dbReference type="Gene3D" id="3.40.50.620">
    <property type="entry name" value="HUPs"/>
    <property type="match status" value="1"/>
</dbReference>
<dbReference type="GO" id="GO:0005829">
    <property type="term" value="C:cytosol"/>
    <property type="evidence" value="ECO:0007669"/>
    <property type="project" value="TreeGrafter"/>
</dbReference>
<dbReference type="PROSITE" id="PS00178">
    <property type="entry name" value="AA_TRNA_LIGASE_I"/>
    <property type="match status" value="1"/>
</dbReference>